<evidence type="ECO:0000256" key="4">
    <source>
        <dbReference type="ARBA" id="ARBA00022807"/>
    </source>
</evidence>
<dbReference type="GO" id="GO:0006508">
    <property type="term" value="P:proteolysis"/>
    <property type="evidence" value="ECO:0007669"/>
    <property type="project" value="UniProtKB-KW"/>
</dbReference>
<keyword evidence="8" id="KW-1185">Reference proteome</keyword>
<evidence type="ECO:0000256" key="2">
    <source>
        <dbReference type="ARBA" id="ARBA00022670"/>
    </source>
</evidence>
<feature type="compositionally biased region" description="Pro residues" evidence="5">
    <location>
        <begin position="718"/>
        <end position="733"/>
    </location>
</feature>
<feature type="domain" description="Ubiquitin-like protease family profile" evidence="6">
    <location>
        <begin position="295"/>
        <end position="507"/>
    </location>
</feature>
<evidence type="ECO:0000313" key="8">
    <source>
        <dbReference type="Proteomes" id="UP001218188"/>
    </source>
</evidence>
<evidence type="ECO:0000259" key="6">
    <source>
        <dbReference type="PROSITE" id="PS50600"/>
    </source>
</evidence>
<proteinExistence type="inferred from homology"/>
<dbReference type="GO" id="GO:0016926">
    <property type="term" value="P:protein desumoylation"/>
    <property type="evidence" value="ECO:0007669"/>
    <property type="project" value="TreeGrafter"/>
</dbReference>
<comment type="similarity">
    <text evidence="1">Belongs to the peptidase C48 family.</text>
</comment>
<protein>
    <recommendedName>
        <fullName evidence="6">Ubiquitin-like protease family profile domain-containing protein</fullName>
    </recommendedName>
</protein>
<dbReference type="Proteomes" id="UP001218188">
    <property type="component" value="Unassembled WGS sequence"/>
</dbReference>
<feature type="compositionally biased region" description="Low complexity" evidence="5">
    <location>
        <begin position="670"/>
        <end position="680"/>
    </location>
</feature>
<dbReference type="PANTHER" id="PTHR12606">
    <property type="entry name" value="SENTRIN/SUMO-SPECIFIC PROTEASE"/>
    <property type="match status" value="1"/>
</dbReference>
<evidence type="ECO:0000256" key="1">
    <source>
        <dbReference type="ARBA" id="ARBA00005234"/>
    </source>
</evidence>
<feature type="compositionally biased region" description="Basic and acidic residues" evidence="5">
    <location>
        <begin position="595"/>
        <end position="608"/>
    </location>
</feature>
<dbReference type="GO" id="GO:0016929">
    <property type="term" value="F:deSUMOylase activity"/>
    <property type="evidence" value="ECO:0007669"/>
    <property type="project" value="TreeGrafter"/>
</dbReference>
<keyword evidence="3" id="KW-0378">Hydrolase</keyword>
<dbReference type="PANTHER" id="PTHR12606:SF141">
    <property type="entry name" value="GH15225P-RELATED"/>
    <property type="match status" value="1"/>
</dbReference>
<feature type="region of interest" description="Disordered" evidence="5">
    <location>
        <begin position="556"/>
        <end position="746"/>
    </location>
</feature>
<dbReference type="SUPFAM" id="SSF54001">
    <property type="entry name" value="Cysteine proteinases"/>
    <property type="match status" value="1"/>
</dbReference>
<feature type="compositionally biased region" description="Polar residues" evidence="5">
    <location>
        <begin position="650"/>
        <end position="669"/>
    </location>
</feature>
<dbReference type="InterPro" id="IPR038765">
    <property type="entry name" value="Papain-like_cys_pep_sf"/>
</dbReference>
<feature type="compositionally biased region" description="Polar residues" evidence="5">
    <location>
        <begin position="568"/>
        <end position="581"/>
    </location>
</feature>
<reference evidence="7" key="1">
    <citation type="submission" date="2023-03" db="EMBL/GenBank/DDBJ databases">
        <title>Massive genome expansion in bonnet fungi (Mycena s.s.) driven by repeated elements and novel gene families across ecological guilds.</title>
        <authorList>
            <consortium name="Lawrence Berkeley National Laboratory"/>
            <person name="Harder C.B."/>
            <person name="Miyauchi S."/>
            <person name="Viragh M."/>
            <person name="Kuo A."/>
            <person name="Thoen E."/>
            <person name="Andreopoulos B."/>
            <person name="Lu D."/>
            <person name="Skrede I."/>
            <person name="Drula E."/>
            <person name="Henrissat B."/>
            <person name="Morin E."/>
            <person name="Kohler A."/>
            <person name="Barry K."/>
            <person name="LaButti K."/>
            <person name="Morin E."/>
            <person name="Salamov A."/>
            <person name="Lipzen A."/>
            <person name="Mereny Z."/>
            <person name="Hegedus B."/>
            <person name="Baldrian P."/>
            <person name="Stursova M."/>
            <person name="Weitz H."/>
            <person name="Taylor A."/>
            <person name="Grigoriev I.V."/>
            <person name="Nagy L.G."/>
            <person name="Martin F."/>
            <person name="Kauserud H."/>
        </authorList>
    </citation>
    <scope>NUCLEOTIDE SEQUENCE</scope>
    <source>
        <strain evidence="7">CBHHK200</strain>
    </source>
</reference>
<accession>A0AAD6WPS6</accession>
<dbReference type="Pfam" id="PF02902">
    <property type="entry name" value="Peptidase_C48"/>
    <property type="match status" value="1"/>
</dbReference>
<sequence>MEMATLLQALSLGFKSGIIVLGPTYEREAELLRHTDWLISDEEPIDTSGAILFPEGGVLKQAWLHSQRVPATEMLVFHHDPDRDHWLLFHANLETEEITCHEPLAQHGEDMIDVRNIVLIAKFFKPNRSASKPTFNDLDDTYGVFLHDIQLDGASCGFWMVSIALLIICSIKIRRPSINVLKVLGVNNVKEHWKYLLTSWRVEEKGLAAEPVNNFLAYWDCYFEPKRRIIARRPEWLSRFDPAAIIRDLTQTQTPQNPVDPATQRHQMPSEQEAQDAFNMMLGVFTTLEANNGYLDFQREPLSHFPRQGAMANDEVVNMFVAVLNYFPDEPIGDKPLHFGSLFELAPPSRKFKIMTSFFYSKLKELLAAENPRTGSVEKAKEIKDRLCRWLKDVDFDVLRDFLIPVNEPEHIHWILIELDYTSKAILIYDSWPSEGHTQSKTDLEVVQFRYPVPLALAVLATQVVSMASLDLLPAVSHEWSIRAVPIPPQDNQVDCGFFMIMVVLHLVHWGQVHHPDCPRPILSISAATMRRTRVILANALLQWIETYNAAEVSHREHRVDQKLPVQDSGSSSSRVISENKLTVHFNTPVAKSSSSDKSESVPDEHLSPIELPDALPVPKPELVPNEHISPIAQPVPGLQEDTVDEGGVSENSLTADLSTAPKLSNTATSVSDSPVPSSVDGEDEELNGDPLLLGNASQTSLPPPNEEMGISSSPLPSLTPTPSPPPASPVPQPRRGRSRNEAALK</sequence>
<evidence type="ECO:0000256" key="5">
    <source>
        <dbReference type="SAM" id="MobiDB-lite"/>
    </source>
</evidence>
<evidence type="ECO:0000256" key="3">
    <source>
        <dbReference type="ARBA" id="ARBA00022801"/>
    </source>
</evidence>
<evidence type="ECO:0000313" key="7">
    <source>
        <dbReference type="EMBL" id="KAJ7020615.1"/>
    </source>
</evidence>
<organism evidence="7 8">
    <name type="scientific">Mycena alexandri</name>
    <dbReference type="NCBI Taxonomy" id="1745969"/>
    <lineage>
        <taxon>Eukaryota</taxon>
        <taxon>Fungi</taxon>
        <taxon>Dikarya</taxon>
        <taxon>Basidiomycota</taxon>
        <taxon>Agaricomycotina</taxon>
        <taxon>Agaricomycetes</taxon>
        <taxon>Agaricomycetidae</taxon>
        <taxon>Agaricales</taxon>
        <taxon>Marasmiineae</taxon>
        <taxon>Mycenaceae</taxon>
        <taxon>Mycena</taxon>
    </lineage>
</organism>
<name>A0AAD6WPS6_9AGAR</name>
<dbReference type="GO" id="GO:0005634">
    <property type="term" value="C:nucleus"/>
    <property type="evidence" value="ECO:0007669"/>
    <property type="project" value="TreeGrafter"/>
</dbReference>
<dbReference type="Gene3D" id="3.40.395.10">
    <property type="entry name" value="Adenoviral Proteinase, Chain A"/>
    <property type="match status" value="1"/>
</dbReference>
<dbReference type="AlphaFoldDB" id="A0AAD6WPS6"/>
<dbReference type="EMBL" id="JARJCM010000257">
    <property type="protein sequence ID" value="KAJ7020615.1"/>
    <property type="molecule type" value="Genomic_DNA"/>
</dbReference>
<gene>
    <name evidence="7" type="ORF">C8F04DRAFT_1143645</name>
</gene>
<keyword evidence="2" id="KW-0645">Protease</keyword>
<dbReference type="PROSITE" id="PS50600">
    <property type="entry name" value="ULP_PROTEASE"/>
    <property type="match status" value="1"/>
</dbReference>
<comment type="caution">
    <text evidence="7">The sequence shown here is derived from an EMBL/GenBank/DDBJ whole genome shotgun (WGS) entry which is preliminary data.</text>
</comment>
<keyword evidence="4" id="KW-0788">Thiol protease</keyword>
<dbReference type="InterPro" id="IPR003653">
    <property type="entry name" value="Peptidase_C48_C"/>
</dbReference>